<keyword evidence="7" id="KW-0496">Mitochondrion</keyword>
<evidence type="ECO:0000256" key="8">
    <source>
        <dbReference type="ARBA" id="ARBA00023136"/>
    </source>
</evidence>
<evidence type="ECO:0000256" key="1">
    <source>
        <dbReference type="ARBA" id="ARBA00004225"/>
    </source>
</evidence>
<evidence type="ECO:0000256" key="3">
    <source>
        <dbReference type="ARBA" id="ARBA00022448"/>
    </source>
</evidence>
<dbReference type="GO" id="GO:0000064">
    <property type="term" value="F:L-ornithine transmembrane transporter activity"/>
    <property type="evidence" value="ECO:0007669"/>
    <property type="project" value="TreeGrafter"/>
</dbReference>
<feature type="repeat" description="Solcar" evidence="9">
    <location>
        <begin position="12"/>
        <end position="99"/>
    </location>
</feature>
<dbReference type="EMBL" id="HBIE01008197">
    <property type="protein sequence ID" value="CAE0307703.1"/>
    <property type="molecule type" value="Transcribed_RNA"/>
</dbReference>
<evidence type="ECO:0000256" key="9">
    <source>
        <dbReference type="PROSITE-ProRule" id="PRU00282"/>
    </source>
</evidence>
<proteinExistence type="inferred from homology"/>
<dbReference type="PANTHER" id="PTHR45624:SF58">
    <property type="entry name" value="CARRIER PROTEIN, PUTATIVE-RELATED"/>
    <property type="match status" value="1"/>
</dbReference>
<dbReference type="GO" id="GO:1990575">
    <property type="term" value="P:mitochondrial L-ornithine transmembrane transport"/>
    <property type="evidence" value="ECO:0007669"/>
    <property type="project" value="TreeGrafter"/>
</dbReference>
<dbReference type="AlphaFoldDB" id="A0A7S3HX19"/>
<evidence type="ECO:0000256" key="5">
    <source>
        <dbReference type="ARBA" id="ARBA00022737"/>
    </source>
</evidence>
<gene>
    <name evidence="12" type="ORF">FEHR0123_LOCUS2610</name>
</gene>
<sequence length="282" mass="31544">MSHDEKRSNWLREGALSAFTGGLFGVTNTVVGHPLDTIKTKMIAQSKHMGKQVGYVETLKNVYRTDGFMSLYRGACAAGVGSVVFRATGFSVFELFFTRWEKDESMRRPIPFTGGLELRCVVAGWLSGSFRAILECPFEYAKVKRQTGQSWNLSQIYKGFTSAYPRACGIMGFYFVQMDSWRRHTNIMSTKLGQFSASGSAAMFAYWLIWPFEVLKNLTQAETAGVGSSNIQRAKYVLSTYGARGFYRGLLPGSMSVFMRNGAAYIVLLFANKQITRLGLRD</sequence>
<dbReference type="InterPro" id="IPR023395">
    <property type="entry name" value="MCP_dom_sf"/>
</dbReference>
<keyword evidence="8 9" id="KW-0472">Membrane</keyword>
<keyword evidence="6 11" id="KW-1133">Transmembrane helix</keyword>
<keyword evidence="5" id="KW-0677">Repeat</keyword>
<evidence type="ECO:0000256" key="4">
    <source>
        <dbReference type="ARBA" id="ARBA00022692"/>
    </source>
</evidence>
<keyword evidence="4 9" id="KW-0812">Transmembrane</keyword>
<evidence type="ECO:0000256" key="6">
    <source>
        <dbReference type="ARBA" id="ARBA00022989"/>
    </source>
</evidence>
<evidence type="ECO:0000313" key="12">
    <source>
        <dbReference type="EMBL" id="CAE0307703.1"/>
    </source>
</evidence>
<accession>A0A7S3HX19</accession>
<evidence type="ECO:0000256" key="2">
    <source>
        <dbReference type="ARBA" id="ARBA00006375"/>
    </source>
</evidence>
<dbReference type="Gene3D" id="1.50.40.10">
    <property type="entry name" value="Mitochondrial carrier domain"/>
    <property type="match status" value="2"/>
</dbReference>
<evidence type="ECO:0000256" key="7">
    <source>
        <dbReference type="ARBA" id="ARBA00023128"/>
    </source>
</evidence>
<dbReference type="PANTHER" id="PTHR45624">
    <property type="entry name" value="MITOCHONDRIAL BASIC AMINO ACIDS TRANSPORTER-RELATED"/>
    <property type="match status" value="1"/>
</dbReference>
<dbReference type="InterPro" id="IPR018108">
    <property type="entry name" value="MCP_transmembrane"/>
</dbReference>
<organism evidence="12">
    <name type="scientific">Favella ehrenbergii</name>
    <dbReference type="NCBI Taxonomy" id="182087"/>
    <lineage>
        <taxon>Eukaryota</taxon>
        <taxon>Sar</taxon>
        <taxon>Alveolata</taxon>
        <taxon>Ciliophora</taxon>
        <taxon>Intramacronucleata</taxon>
        <taxon>Spirotrichea</taxon>
        <taxon>Choreotrichia</taxon>
        <taxon>Tintinnida</taxon>
        <taxon>Xystonellidae</taxon>
        <taxon>Favella</taxon>
    </lineage>
</organism>
<dbReference type="Pfam" id="PF00153">
    <property type="entry name" value="Mito_carr"/>
    <property type="match status" value="2"/>
</dbReference>
<comment type="similarity">
    <text evidence="2 10">Belongs to the mitochondrial carrier (TC 2.A.29) family.</text>
</comment>
<name>A0A7S3HX19_9SPIT</name>
<feature type="transmembrane region" description="Helical" evidence="11">
    <location>
        <begin position="250"/>
        <end position="271"/>
    </location>
</feature>
<dbReference type="GO" id="GO:0031966">
    <property type="term" value="C:mitochondrial membrane"/>
    <property type="evidence" value="ECO:0007669"/>
    <property type="project" value="UniProtKB-SubCell"/>
</dbReference>
<comment type="subcellular location">
    <subcellularLocation>
        <location evidence="1">Mitochondrion membrane</location>
        <topology evidence="1">Multi-pass membrane protein</topology>
    </subcellularLocation>
</comment>
<evidence type="ECO:0000256" key="11">
    <source>
        <dbReference type="SAM" id="Phobius"/>
    </source>
</evidence>
<evidence type="ECO:0000256" key="10">
    <source>
        <dbReference type="RuleBase" id="RU000488"/>
    </source>
</evidence>
<reference evidence="12" key="1">
    <citation type="submission" date="2021-01" db="EMBL/GenBank/DDBJ databases">
        <authorList>
            <person name="Corre E."/>
            <person name="Pelletier E."/>
            <person name="Niang G."/>
            <person name="Scheremetjew M."/>
            <person name="Finn R."/>
            <person name="Kale V."/>
            <person name="Holt S."/>
            <person name="Cochrane G."/>
            <person name="Meng A."/>
            <person name="Brown T."/>
            <person name="Cohen L."/>
        </authorList>
    </citation>
    <scope>NUCLEOTIDE SEQUENCE</scope>
    <source>
        <strain evidence="12">Fehren 1</strain>
    </source>
</reference>
<keyword evidence="3 10" id="KW-0813">Transport</keyword>
<evidence type="ECO:0008006" key="13">
    <source>
        <dbReference type="Google" id="ProtNLM"/>
    </source>
</evidence>
<dbReference type="InterPro" id="IPR050567">
    <property type="entry name" value="Mitochondrial_Carrier"/>
</dbReference>
<feature type="transmembrane region" description="Helical" evidence="11">
    <location>
        <begin position="192"/>
        <end position="210"/>
    </location>
</feature>
<dbReference type="SUPFAM" id="SSF103506">
    <property type="entry name" value="Mitochondrial carrier"/>
    <property type="match status" value="1"/>
</dbReference>
<protein>
    <recommendedName>
        <fullName evidence="13">Mitochondrial carrier protein</fullName>
    </recommendedName>
</protein>
<dbReference type="PROSITE" id="PS50920">
    <property type="entry name" value="SOLCAR"/>
    <property type="match status" value="2"/>
</dbReference>
<feature type="repeat" description="Solcar" evidence="9">
    <location>
        <begin position="189"/>
        <end position="274"/>
    </location>
</feature>